<evidence type="ECO:0000256" key="15">
    <source>
        <dbReference type="ARBA" id="ARBA00023239"/>
    </source>
</evidence>
<dbReference type="GO" id="GO:0008270">
    <property type="term" value="F:zinc ion binding"/>
    <property type="evidence" value="ECO:0007669"/>
    <property type="project" value="UniProtKB-KW"/>
</dbReference>
<evidence type="ECO:0000256" key="11">
    <source>
        <dbReference type="ARBA" id="ARBA00022801"/>
    </source>
</evidence>
<dbReference type="Pfam" id="PF06827">
    <property type="entry name" value="zf-FPG_IleRS"/>
    <property type="match status" value="1"/>
</dbReference>
<keyword evidence="14" id="KW-0234">DNA repair</keyword>
<evidence type="ECO:0000256" key="17">
    <source>
        <dbReference type="ARBA" id="ARBA00023295"/>
    </source>
</evidence>
<dbReference type="SMART" id="SM01232">
    <property type="entry name" value="H2TH"/>
    <property type="match status" value="1"/>
</dbReference>
<dbReference type="InterPro" id="IPR012319">
    <property type="entry name" value="FPG_cat"/>
</dbReference>
<organism evidence="23 24">
    <name type="scientific">Desulfobaculum bizertense DSM 18034</name>
    <dbReference type="NCBI Taxonomy" id="1121442"/>
    <lineage>
        <taxon>Bacteria</taxon>
        <taxon>Pseudomonadati</taxon>
        <taxon>Thermodesulfobacteriota</taxon>
        <taxon>Desulfovibrionia</taxon>
        <taxon>Desulfovibrionales</taxon>
        <taxon>Desulfovibrionaceae</taxon>
        <taxon>Desulfobaculum</taxon>
    </lineage>
</organism>
<keyword evidence="24" id="KW-1185">Reference proteome</keyword>
<evidence type="ECO:0000256" key="5">
    <source>
        <dbReference type="ARBA" id="ARBA00012024"/>
    </source>
</evidence>
<dbReference type="GO" id="GO:0003684">
    <property type="term" value="F:damaged DNA binding"/>
    <property type="evidence" value="ECO:0007669"/>
    <property type="project" value="InterPro"/>
</dbReference>
<dbReference type="InterPro" id="IPR000214">
    <property type="entry name" value="Znf_DNA_glyclase/AP_lyase"/>
</dbReference>
<evidence type="ECO:0000256" key="18">
    <source>
        <dbReference type="ARBA" id="ARBA00030638"/>
    </source>
</evidence>
<sequence length="280" mass="31427">MPELPEVQTIARELLNELREQRILSFDLLSKGAVNKEYGAMSPSQIARHLPGSMIRRVWRRGKLLLIDIVTLKKKELTICFHLKMTGRLLVTDTIAAPDKHCRLRFRLPDGRALFFADSRKFGFCRVMTQQALSTWPFYKSLGPEPLEVSVDDFVELFKGRRGQVKPLLLDQNFIAGVGNIYADESLFRAGILPHALASSVERERLEALHASLQDVLKEAIAANGSSINDYRDAHGDAGAFQNEFRVYGRAGEACVNCGSELQRRTVAGRATVFCPKCQH</sequence>
<dbReference type="InterPro" id="IPR015886">
    <property type="entry name" value="H2TH_FPG"/>
</dbReference>
<dbReference type="InterPro" id="IPR010979">
    <property type="entry name" value="Ribosomal_uS13-like_H2TH"/>
</dbReference>
<dbReference type="PROSITE" id="PS51068">
    <property type="entry name" value="FPG_CAT"/>
    <property type="match status" value="1"/>
</dbReference>
<evidence type="ECO:0000313" key="23">
    <source>
        <dbReference type="EMBL" id="SKA64703.1"/>
    </source>
</evidence>
<dbReference type="STRING" id="1121442.SAMN02745702_00385"/>
<comment type="catalytic activity">
    <reaction evidence="1">
        <text>Hydrolysis of DNA containing ring-opened 7-methylguanine residues, releasing 2,6-diamino-4-hydroxy-5-(N-methyl)formamidopyrimidine.</text>
        <dbReference type="EC" id="3.2.2.23"/>
    </reaction>
</comment>
<evidence type="ECO:0000313" key="24">
    <source>
        <dbReference type="Proteomes" id="UP000189733"/>
    </source>
</evidence>
<evidence type="ECO:0000256" key="19">
    <source>
        <dbReference type="ARBA" id="ARBA00044632"/>
    </source>
</evidence>
<dbReference type="InterPro" id="IPR020629">
    <property type="entry name" value="FPG_Glyclase"/>
</dbReference>
<dbReference type="SUPFAM" id="SSF81624">
    <property type="entry name" value="N-terminal domain of MutM-like DNA repair proteins"/>
    <property type="match status" value="1"/>
</dbReference>
<dbReference type="RefSeq" id="WP_078683695.1">
    <property type="nucleotide sequence ID" value="NZ_FUYA01000001.1"/>
</dbReference>
<evidence type="ECO:0000256" key="10">
    <source>
        <dbReference type="ARBA" id="ARBA00022771"/>
    </source>
</evidence>
<gene>
    <name evidence="23" type="ORF">SAMN02745702_00385</name>
</gene>
<keyword evidence="11" id="KW-0378">Hydrolase</keyword>
<dbReference type="EC" id="3.2.2.23" evidence="5"/>
<keyword evidence="17" id="KW-0326">Glycosidase</keyword>
<dbReference type="InterPro" id="IPR010663">
    <property type="entry name" value="Znf_FPG/IleRS"/>
</dbReference>
<evidence type="ECO:0000256" key="3">
    <source>
        <dbReference type="ARBA" id="ARBA00009409"/>
    </source>
</evidence>
<dbReference type="OrthoDB" id="9800855at2"/>
<dbReference type="SUPFAM" id="SSF46946">
    <property type="entry name" value="S13-like H2TH domain"/>
    <property type="match status" value="1"/>
</dbReference>
<comment type="cofactor">
    <cofactor evidence="2">
        <name>Zn(2+)</name>
        <dbReference type="ChEBI" id="CHEBI:29105"/>
    </cofactor>
</comment>
<evidence type="ECO:0000256" key="20">
    <source>
        <dbReference type="PROSITE-ProRule" id="PRU00391"/>
    </source>
</evidence>
<dbReference type="PANTHER" id="PTHR22993">
    <property type="entry name" value="FORMAMIDOPYRIMIDINE-DNA GLYCOSYLASE"/>
    <property type="match status" value="1"/>
</dbReference>
<evidence type="ECO:0000256" key="14">
    <source>
        <dbReference type="ARBA" id="ARBA00023204"/>
    </source>
</evidence>
<dbReference type="Gene3D" id="3.20.190.10">
    <property type="entry name" value="MutM-like, N-terminal"/>
    <property type="match status" value="1"/>
</dbReference>
<evidence type="ECO:0000259" key="21">
    <source>
        <dbReference type="PROSITE" id="PS51066"/>
    </source>
</evidence>
<dbReference type="PROSITE" id="PS51066">
    <property type="entry name" value="ZF_FPG_2"/>
    <property type="match status" value="1"/>
</dbReference>
<dbReference type="GO" id="GO:0006284">
    <property type="term" value="P:base-excision repair"/>
    <property type="evidence" value="ECO:0007669"/>
    <property type="project" value="InterPro"/>
</dbReference>
<accession>A0A1T4VIG6</accession>
<evidence type="ECO:0000256" key="9">
    <source>
        <dbReference type="ARBA" id="ARBA00022763"/>
    </source>
</evidence>
<dbReference type="EMBL" id="FUYA01000001">
    <property type="protein sequence ID" value="SKA64703.1"/>
    <property type="molecule type" value="Genomic_DNA"/>
</dbReference>
<dbReference type="InterPro" id="IPR015887">
    <property type="entry name" value="DNA_glyclase_Znf_dom_DNA_BS"/>
</dbReference>
<evidence type="ECO:0000256" key="13">
    <source>
        <dbReference type="ARBA" id="ARBA00023125"/>
    </source>
</evidence>
<keyword evidence="12" id="KW-0862">Zinc</keyword>
<feature type="domain" description="FPG-type" evidence="21">
    <location>
        <begin position="246"/>
        <end position="280"/>
    </location>
</feature>
<dbReference type="PANTHER" id="PTHR22993:SF9">
    <property type="entry name" value="FORMAMIDOPYRIMIDINE-DNA GLYCOSYLASE"/>
    <property type="match status" value="1"/>
</dbReference>
<keyword evidence="8" id="KW-0479">Metal-binding</keyword>
<dbReference type="AlphaFoldDB" id="A0A1T4VIG6"/>
<proteinExistence type="inferred from homology"/>
<dbReference type="Gene3D" id="1.10.8.50">
    <property type="match status" value="1"/>
</dbReference>
<evidence type="ECO:0000259" key="22">
    <source>
        <dbReference type="PROSITE" id="PS51068"/>
    </source>
</evidence>
<evidence type="ECO:0000256" key="8">
    <source>
        <dbReference type="ARBA" id="ARBA00022723"/>
    </source>
</evidence>
<dbReference type="EC" id="4.2.99.18" evidence="6"/>
<dbReference type="SMART" id="SM00898">
    <property type="entry name" value="Fapy_DNA_glyco"/>
    <property type="match status" value="1"/>
</dbReference>
<dbReference type="NCBIfam" id="NF002211">
    <property type="entry name" value="PRK01103.1"/>
    <property type="match status" value="1"/>
</dbReference>
<dbReference type="NCBIfam" id="TIGR00577">
    <property type="entry name" value="fpg"/>
    <property type="match status" value="1"/>
</dbReference>
<dbReference type="GO" id="GO:0034039">
    <property type="term" value="F:8-oxo-7,8-dihydroguanine DNA N-glycosylase activity"/>
    <property type="evidence" value="ECO:0007669"/>
    <property type="project" value="TreeGrafter"/>
</dbReference>
<dbReference type="PROSITE" id="PS01242">
    <property type="entry name" value="ZF_FPG_1"/>
    <property type="match status" value="1"/>
</dbReference>
<dbReference type="SUPFAM" id="SSF57716">
    <property type="entry name" value="Glucocorticoid receptor-like (DNA-binding domain)"/>
    <property type="match status" value="1"/>
</dbReference>
<evidence type="ECO:0000256" key="6">
    <source>
        <dbReference type="ARBA" id="ARBA00012720"/>
    </source>
</evidence>
<keyword evidence="16" id="KW-0511">Multifunctional enzyme</keyword>
<dbReference type="InterPro" id="IPR035937">
    <property type="entry name" value="FPG_N"/>
</dbReference>
<protein>
    <recommendedName>
        <fullName evidence="7">Formamidopyrimidine-DNA glycosylase</fullName>
        <ecNumber evidence="5">3.2.2.23</ecNumber>
        <ecNumber evidence="6">4.2.99.18</ecNumber>
    </recommendedName>
    <alternativeName>
        <fullName evidence="18">DNA-(apurinic or apyrimidinic site) lyase MutM</fullName>
    </alternativeName>
</protein>
<keyword evidence="13" id="KW-0238">DNA-binding</keyword>
<dbReference type="Proteomes" id="UP000189733">
    <property type="component" value="Unassembled WGS sequence"/>
</dbReference>
<comment type="similarity">
    <text evidence="3">Belongs to the FPG family.</text>
</comment>
<comment type="subunit">
    <text evidence="4">Monomer.</text>
</comment>
<evidence type="ECO:0000256" key="7">
    <source>
        <dbReference type="ARBA" id="ARBA00016240"/>
    </source>
</evidence>
<keyword evidence="10 20" id="KW-0863">Zinc-finger</keyword>
<reference evidence="23 24" key="1">
    <citation type="submission" date="2017-02" db="EMBL/GenBank/DDBJ databases">
        <authorList>
            <person name="Peterson S.W."/>
        </authorList>
    </citation>
    <scope>NUCLEOTIDE SEQUENCE [LARGE SCALE GENOMIC DNA]</scope>
    <source>
        <strain evidence="23 24">DSM 18034</strain>
    </source>
</reference>
<comment type="catalytic activity">
    <reaction evidence="19">
        <text>2'-deoxyribonucleotide-(2'-deoxyribose 5'-phosphate)-2'-deoxyribonucleotide-DNA = a 3'-end 2'-deoxyribonucleotide-(2,3-dehydro-2,3-deoxyribose 5'-phosphate)-DNA + a 5'-end 5'-phospho-2'-deoxyribonucleoside-DNA + H(+)</text>
        <dbReference type="Rhea" id="RHEA:66592"/>
        <dbReference type="Rhea" id="RHEA-COMP:13180"/>
        <dbReference type="Rhea" id="RHEA-COMP:16897"/>
        <dbReference type="Rhea" id="RHEA-COMP:17067"/>
        <dbReference type="ChEBI" id="CHEBI:15378"/>
        <dbReference type="ChEBI" id="CHEBI:136412"/>
        <dbReference type="ChEBI" id="CHEBI:157695"/>
        <dbReference type="ChEBI" id="CHEBI:167181"/>
        <dbReference type="EC" id="4.2.99.18"/>
    </reaction>
</comment>
<feature type="domain" description="Formamidopyrimidine-DNA glycosylase catalytic" evidence="22">
    <location>
        <begin position="2"/>
        <end position="123"/>
    </location>
</feature>
<keyword evidence="9" id="KW-0227">DNA damage</keyword>
<dbReference type="FunFam" id="1.10.8.50:FF:000003">
    <property type="entry name" value="Formamidopyrimidine-DNA glycosylase"/>
    <property type="match status" value="1"/>
</dbReference>
<evidence type="ECO:0000256" key="4">
    <source>
        <dbReference type="ARBA" id="ARBA00011245"/>
    </source>
</evidence>
<dbReference type="Pfam" id="PF01149">
    <property type="entry name" value="Fapy_DNA_glyco"/>
    <property type="match status" value="1"/>
</dbReference>
<dbReference type="Pfam" id="PF06831">
    <property type="entry name" value="H2TH"/>
    <property type="match status" value="1"/>
</dbReference>
<keyword evidence="15 23" id="KW-0456">Lyase</keyword>
<evidence type="ECO:0000256" key="1">
    <source>
        <dbReference type="ARBA" id="ARBA00001668"/>
    </source>
</evidence>
<evidence type="ECO:0000256" key="2">
    <source>
        <dbReference type="ARBA" id="ARBA00001947"/>
    </source>
</evidence>
<name>A0A1T4VIG6_9BACT</name>
<evidence type="ECO:0000256" key="16">
    <source>
        <dbReference type="ARBA" id="ARBA00023268"/>
    </source>
</evidence>
<dbReference type="GO" id="GO:0140078">
    <property type="term" value="F:class I DNA-(apurinic or apyrimidinic site) endonuclease activity"/>
    <property type="evidence" value="ECO:0007669"/>
    <property type="project" value="UniProtKB-EC"/>
</dbReference>
<dbReference type="CDD" id="cd08966">
    <property type="entry name" value="EcFpg-like_N"/>
    <property type="match status" value="1"/>
</dbReference>
<evidence type="ECO:0000256" key="12">
    <source>
        <dbReference type="ARBA" id="ARBA00022833"/>
    </source>
</evidence>